<dbReference type="InterPro" id="IPR050706">
    <property type="entry name" value="Cyclic-di-GMP_PDE-like"/>
</dbReference>
<dbReference type="CDD" id="cd04598">
    <property type="entry name" value="CBS_pair_GGDEF_EAL"/>
    <property type="match status" value="1"/>
</dbReference>
<dbReference type="SUPFAM" id="SSF141868">
    <property type="entry name" value="EAL domain-like"/>
    <property type="match status" value="1"/>
</dbReference>
<dbReference type="Pfam" id="PF00990">
    <property type="entry name" value="GGDEF"/>
    <property type="match status" value="1"/>
</dbReference>
<evidence type="ECO:0000313" key="5">
    <source>
        <dbReference type="Proteomes" id="UP000709959"/>
    </source>
</evidence>
<dbReference type="PROSITE" id="PS50887">
    <property type="entry name" value="GGDEF"/>
    <property type="match status" value="1"/>
</dbReference>
<dbReference type="Gene3D" id="3.10.580.10">
    <property type="entry name" value="CBS-domain"/>
    <property type="match status" value="1"/>
</dbReference>
<dbReference type="AlphaFoldDB" id="A0A936K4V7"/>
<dbReference type="Gene3D" id="3.20.20.450">
    <property type="entry name" value="EAL domain"/>
    <property type="match status" value="1"/>
</dbReference>
<dbReference type="GO" id="GO:0071111">
    <property type="term" value="F:cyclic-guanylate-specific phosphodiesterase activity"/>
    <property type="evidence" value="ECO:0007669"/>
    <property type="project" value="InterPro"/>
</dbReference>
<feature type="domain" description="EAL" evidence="2">
    <location>
        <begin position="15"/>
        <end position="265"/>
    </location>
</feature>
<dbReference type="PANTHER" id="PTHR33121:SF76">
    <property type="entry name" value="SIGNALING PROTEIN"/>
    <property type="match status" value="1"/>
</dbReference>
<accession>A0A936K4V7</accession>
<evidence type="ECO:0000313" key="4">
    <source>
        <dbReference type="EMBL" id="MBK8571458.1"/>
    </source>
</evidence>
<dbReference type="InterPro" id="IPR000160">
    <property type="entry name" value="GGDEF_dom"/>
</dbReference>
<reference evidence="4 5" key="1">
    <citation type="submission" date="2020-10" db="EMBL/GenBank/DDBJ databases">
        <title>Connecting structure to function with the recovery of over 1000 high-quality activated sludge metagenome-assembled genomes encoding full-length rRNA genes using long-read sequencing.</title>
        <authorList>
            <person name="Singleton C.M."/>
            <person name="Petriglieri F."/>
            <person name="Kristensen J.M."/>
            <person name="Kirkegaard R.H."/>
            <person name="Michaelsen T.Y."/>
            <person name="Andersen M.H."/>
            <person name="Karst S.M."/>
            <person name="Dueholm M.S."/>
            <person name="Nielsen P.H."/>
            <person name="Albertsen M."/>
        </authorList>
    </citation>
    <scope>NUCLEOTIDE SEQUENCE [LARGE SCALE GENOMIC DNA]</scope>
    <source>
        <strain evidence="4">OdNE_18-Q3-R46-58_MAXAC.008</strain>
    </source>
</reference>
<evidence type="ECO:0000256" key="1">
    <source>
        <dbReference type="SAM" id="MobiDB-lite"/>
    </source>
</evidence>
<dbReference type="SMART" id="SM00267">
    <property type="entry name" value="GGDEF"/>
    <property type="match status" value="1"/>
</dbReference>
<sequence length="608" mass="66810">MDQCAHPVCGPAVEPTGYLAELRAILDRKALTPHFQPILDLRIGELYGFEGLIRGPSDSILHAPLNLLGAARQGGLLPELERACIEAILGAWAKAPQHYRIFVNLSPSALLDAKGRASNGTHLVEQLGLLPGNVVIELTESQPTFEYGPLLEAAEYLRGLGFTIALDDLGEGFSSLRLWSELRPEFIKVDKHFVQGVGSDPVKLHFLRSIHELANRTGARVIAEGIETDGDLAVIQELGIDFGQGFLLGRPAPQPNARQSPSLLRRLRPSKDRPTSRTLVTSSRATAERLLVPTLPVSPEVSNQEVLARFISQPDLQSLPVVQDGIPLGLLNRYAFTDMMSRPYSPELYGKRSCSQFMERDCLVVDQNLTIHALSERVVESDPRHILHGFILTRGGRYIGMGSGHDLIREITQMQLAAARYANPLTQLPGNVPIQDHLNSRLDAQEAFVVCYWDLDHFKPYNDVYGYRRGDELIQWTGKLLQEAFDGMEDFIGHVGGDDFITVLPEAGWEARVQGLLGRFGTDRASFFNPEDFEAGGYASEDRKGQLEFHPLVTMSVGVVCAVPGAYANVHELAAAASGAKKMAKREPGCSCFLERRLPSARGTSNPA</sequence>
<evidence type="ECO:0000259" key="2">
    <source>
        <dbReference type="PROSITE" id="PS50883"/>
    </source>
</evidence>
<dbReference type="Gene3D" id="3.30.70.270">
    <property type="match status" value="1"/>
</dbReference>
<dbReference type="InterPro" id="IPR035919">
    <property type="entry name" value="EAL_sf"/>
</dbReference>
<dbReference type="Pfam" id="PF00563">
    <property type="entry name" value="EAL"/>
    <property type="match status" value="1"/>
</dbReference>
<dbReference type="CDD" id="cd01948">
    <property type="entry name" value="EAL"/>
    <property type="match status" value="1"/>
</dbReference>
<gene>
    <name evidence="4" type="ORF">IPN91_02220</name>
</gene>
<dbReference type="SUPFAM" id="SSF55073">
    <property type="entry name" value="Nucleotide cyclase"/>
    <property type="match status" value="1"/>
</dbReference>
<dbReference type="EMBL" id="JADKCH010000001">
    <property type="protein sequence ID" value="MBK8571458.1"/>
    <property type="molecule type" value="Genomic_DNA"/>
</dbReference>
<dbReference type="NCBIfam" id="TIGR00254">
    <property type="entry name" value="GGDEF"/>
    <property type="match status" value="1"/>
</dbReference>
<dbReference type="PROSITE" id="PS50883">
    <property type="entry name" value="EAL"/>
    <property type="match status" value="1"/>
</dbReference>
<organism evidence="4 5">
    <name type="scientific">Candidatus Geothrix odensensis</name>
    <dbReference type="NCBI Taxonomy" id="2954440"/>
    <lineage>
        <taxon>Bacteria</taxon>
        <taxon>Pseudomonadati</taxon>
        <taxon>Acidobacteriota</taxon>
        <taxon>Holophagae</taxon>
        <taxon>Holophagales</taxon>
        <taxon>Holophagaceae</taxon>
        <taxon>Geothrix</taxon>
    </lineage>
</organism>
<name>A0A936K4V7_9BACT</name>
<evidence type="ECO:0000259" key="3">
    <source>
        <dbReference type="PROSITE" id="PS50887"/>
    </source>
</evidence>
<dbReference type="InterPro" id="IPR001633">
    <property type="entry name" value="EAL_dom"/>
</dbReference>
<dbReference type="InterPro" id="IPR046342">
    <property type="entry name" value="CBS_dom_sf"/>
</dbReference>
<proteinExistence type="predicted"/>
<feature type="region of interest" description="Disordered" evidence="1">
    <location>
        <begin position="251"/>
        <end position="279"/>
    </location>
</feature>
<protein>
    <submittedName>
        <fullName evidence="4">GGDEF domain-containing protein</fullName>
    </submittedName>
</protein>
<dbReference type="SMART" id="SM00052">
    <property type="entry name" value="EAL"/>
    <property type="match status" value="1"/>
</dbReference>
<comment type="caution">
    <text evidence="4">The sequence shown here is derived from an EMBL/GenBank/DDBJ whole genome shotgun (WGS) entry which is preliminary data.</text>
</comment>
<dbReference type="CDD" id="cd01949">
    <property type="entry name" value="GGDEF"/>
    <property type="match status" value="1"/>
</dbReference>
<dbReference type="InterPro" id="IPR043128">
    <property type="entry name" value="Rev_trsase/Diguanyl_cyclase"/>
</dbReference>
<dbReference type="PANTHER" id="PTHR33121">
    <property type="entry name" value="CYCLIC DI-GMP PHOSPHODIESTERASE PDEF"/>
    <property type="match status" value="1"/>
</dbReference>
<dbReference type="SUPFAM" id="SSF54631">
    <property type="entry name" value="CBS-domain pair"/>
    <property type="match status" value="1"/>
</dbReference>
<dbReference type="InterPro" id="IPR029787">
    <property type="entry name" value="Nucleotide_cyclase"/>
</dbReference>
<feature type="domain" description="GGDEF" evidence="3">
    <location>
        <begin position="446"/>
        <end position="598"/>
    </location>
</feature>
<dbReference type="Proteomes" id="UP000709959">
    <property type="component" value="Unassembled WGS sequence"/>
</dbReference>